<feature type="region of interest" description="Disordered" evidence="1">
    <location>
        <begin position="182"/>
        <end position="258"/>
    </location>
</feature>
<dbReference type="Proteomes" id="UP000659654">
    <property type="component" value="Unassembled WGS sequence"/>
</dbReference>
<sequence>MSSLHYVLLSTLVMGLMAQRSDYSRFDRPYDSRDRAQFGRDDTAIGSGASIRYGERYEPGRSYDRFDDRRDRYSERDRFGNLPVDTDRGYNPNGRRNDDFGRRRDDDFSRSRGYDSRRDDYRHQPRIGDGFGGRSRRDVILGHEQLHEPGHMQHHVKHMHERAPRDLKERINRRIGNGASIGVGDDYVDDRRPETDSRGIGNGGGIGEGAGIGNGGEISRDDGSIGTGAGIRNGGGNGGFGSRSRRTVHENAARYDIY</sequence>
<feature type="compositionally biased region" description="Gly residues" evidence="1">
    <location>
        <begin position="225"/>
        <end position="241"/>
    </location>
</feature>
<evidence type="ECO:0000313" key="4">
    <source>
        <dbReference type="Proteomes" id="UP000095284"/>
    </source>
</evidence>
<dbReference type="Proteomes" id="UP000095284">
    <property type="component" value="Unplaced"/>
</dbReference>
<evidence type="ECO:0000313" key="5">
    <source>
        <dbReference type="Proteomes" id="UP000659654"/>
    </source>
</evidence>
<dbReference type="EMBL" id="CAJFDI010000005">
    <property type="protein sequence ID" value="CAD5233097.1"/>
    <property type="molecule type" value="Genomic_DNA"/>
</dbReference>
<feature type="compositionally biased region" description="Gly residues" evidence="1">
    <location>
        <begin position="200"/>
        <end position="216"/>
    </location>
</feature>
<feature type="compositionally biased region" description="Basic and acidic residues" evidence="1">
    <location>
        <begin position="247"/>
        <end position="258"/>
    </location>
</feature>
<accession>A0A1I7RXN3</accession>
<evidence type="ECO:0000313" key="6">
    <source>
        <dbReference type="WBParaSite" id="BXY_0550000.1"/>
    </source>
</evidence>
<dbReference type="Proteomes" id="UP000582659">
    <property type="component" value="Unassembled WGS sequence"/>
</dbReference>
<protein>
    <submittedName>
        <fullName evidence="3">(pine wood nematode) hypothetical protein</fullName>
    </submittedName>
</protein>
<gene>
    <name evidence="3" type="ORF">BXYJ_LOCUS13188</name>
</gene>
<feature type="signal peptide" evidence="2">
    <location>
        <begin position="1"/>
        <end position="18"/>
    </location>
</feature>
<evidence type="ECO:0000256" key="1">
    <source>
        <dbReference type="SAM" id="MobiDB-lite"/>
    </source>
</evidence>
<reference evidence="6" key="1">
    <citation type="submission" date="2016-11" db="UniProtKB">
        <authorList>
            <consortium name="WormBaseParasite"/>
        </authorList>
    </citation>
    <scope>IDENTIFICATION</scope>
</reference>
<evidence type="ECO:0000313" key="3">
    <source>
        <dbReference type="EMBL" id="CAD5233097.1"/>
    </source>
</evidence>
<dbReference type="AlphaFoldDB" id="A0A1I7RXN3"/>
<keyword evidence="5" id="KW-1185">Reference proteome</keyword>
<dbReference type="EMBL" id="CAJFCV020000005">
    <property type="protein sequence ID" value="CAG9126608.1"/>
    <property type="molecule type" value="Genomic_DNA"/>
</dbReference>
<keyword evidence="2" id="KW-0732">Signal</keyword>
<feature type="region of interest" description="Disordered" evidence="1">
    <location>
        <begin position="74"/>
        <end position="135"/>
    </location>
</feature>
<feature type="region of interest" description="Disordered" evidence="1">
    <location>
        <begin position="26"/>
        <end position="45"/>
    </location>
</feature>
<reference evidence="3" key="2">
    <citation type="submission" date="2020-09" db="EMBL/GenBank/DDBJ databases">
        <authorList>
            <person name="Kikuchi T."/>
        </authorList>
    </citation>
    <scope>NUCLEOTIDE SEQUENCE</scope>
    <source>
        <strain evidence="3">Ka4C1</strain>
    </source>
</reference>
<feature type="compositionally biased region" description="Basic and acidic residues" evidence="1">
    <location>
        <begin position="26"/>
        <end position="43"/>
    </location>
</feature>
<proteinExistence type="predicted"/>
<dbReference type="WBParaSite" id="BXY_0550000.1">
    <property type="protein sequence ID" value="BXY_0550000.1"/>
    <property type="gene ID" value="BXY_0550000"/>
</dbReference>
<organism evidence="4 6">
    <name type="scientific">Bursaphelenchus xylophilus</name>
    <name type="common">Pinewood nematode worm</name>
    <name type="synonym">Aphelenchoides xylophilus</name>
    <dbReference type="NCBI Taxonomy" id="6326"/>
    <lineage>
        <taxon>Eukaryota</taxon>
        <taxon>Metazoa</taxon>
        <taxon>Ecdysozoa</taxon>
        <taxon>Nematoda</taxon>
        <taxon>Chromadorea</taxon>
        <taxon>Rhabditida</taxon>
        <taxon>Tylenchina</taxon>
        <taxon>Tylenchomorpha</taxon>
        <taxon>Aphelenchoidea</taxon>
        <taxon>Aphelenchoididae</taxon>
        <taxon>Bursaphelenchus</taxon>
    </lineage>
</organism>
<evidence type="ECO:0000256" key="2">
    <source>
        <dbReference type="SAM" id="SignalP"/>
    </source>
</evidence>
<feature type="compositionally biased region" description="Basic and acidic residues" evidence="1">
    <location>
        <begin position="95"/>
        <end position="123"/>
    </location>
</feature>
<name>A0A1I7RXN3_BURXY</name>
<feature type="chain" id="PRO_5036021986" evidence="2">
    <location>
        <begin position="19"/>
        <end position="258"/>
    </location>
</feature>